<dbReference type="Gene3D" id="1.10.760.10">
    <property type="entry name" value="Cytochrome c-like domain"/>
    <property type="match status" value="1"/>
</dbReference>
<dbReference type="EMBL" id="BARS01055415">
    <property type="protein sequence ID" value="GAG45453.1"/>
    <property type="molecule type" value="Genomic_DNA"/>
</dbReference>
<accession>X0Y9R2</accession>
<evidence type="ECO:0000256" key="1">
    <source>
        <dbReference type="SAM" id="MobiDB-lite"/>
    </source>
</evidence>
<evidence type="ECO:0000313" key="2">
    <source>
        <dbReference type="EMBL" id="GAG45453.1"/>
    </source>
</evidence>
<sequence>MVTLPDGSKTQEGATDEDGKWMLPDGTITYHVNKDGGLDWYSYSGFKRYHDVGGCQQCHGPAGQGSTYAPGLMDSLKTMDFGTFLGTVASGRIRKQGATEYVMPALGDNKNVMCYIED</sequence>
<evidence type="ECO:0008006" key="3">
    <source>
        <dbReference type="Google" id="ProtNLM"/>
    </source>
</evidence>
<gene>
    <name evidence="2" type="ORF">S01H1_81819</name>
</gene>
<reference evidence="2" key="1">
    <citation type="journal article" date="2014" name="Front. Microbiol.">
        <title>High frequency of phylogenetically diverse reductive dehalogenase-homologous genes in deep subseafloor sedimentary metagenomes.</title>
        <authorList>
            <person name="Kawai M."/>
            <person name="Futagami T."/>
            <person name="Toyoda A."/>
            <person name="Takaki Y."/>
            <person name="Nishi S."/>
            <person name="Hori S."/>
            <person name="Arai W."/>
            <person name="Tsubouchi T."/>
            <person name="Morono Y."/>
            <person name="Uchiyama I."/>
            <person name="Ito T."/>
            <person name="Fujiyama A."/>
            <person name="Inagaki F."/>
            <person name="Takami H."/>
        </authorList>
    </citation>
    <scope>NUCLEOTIDE SEQUENCE</scope>
    <source>
        <strain evidence="2">Expedition CK06-06</strain>
    </source>
</reference>
<feature type="non-terminal residue" evidence="2">
    <location>
        <position position="118"/>
    </location>
</feature>
<dbReference type="GO" id="GO:0009055">
    <property type="term" value="F:electron transfer activity"/>
    <property type="evidence" value="ECO:0007669"/>
    <property type="project" value="InterPro"/>
</dbReference>
<comment type="caution">
    <text evidence="2">The sequence shown here is derived from an EMBL/GenBank/DDBJ whole genome shotgun (WGS) entry which is preliminary data.</text>
</comment>
<dbReference type="InterPro" id="IPR036909">
    <property type="entry name" value="Cyt_c-like_dom_sf"/>
</dbReference>
<protein>
    <recommendedName>
        <fullName evidence="3">Cytochrome c domain-containing protein</fullName>
    </recommendedName>
</protein>
<name>X0Y9R2_9ZZZZ</name>
<proteinExistence type="predicted"/>
<dbReference type="AlphaFoldDB" id="X0Y9R2"/>
<organism evidence="2">
    <name type="scientific">marine sediment metagenome</name>
    <dbReference type="NCBI Taxonomy" id="412755"/>
    <lineage>
        <taxon>unclassified sequences</taxon>
        <taxon>metagenomes</taxon>
        <taxon>ecological metagenomes</taxon>
    </lineage>
</organism>
<dbReference type="GO" id="GO:0020037">
    <property type="term" value="F:heme binding"/>
    <property type="evidence" value="ECO:0007669"/>
    <property type="project" value="InterPro"/>
</dbReference>
<dbReference type="SUPFAM" id="SSF46626">
    <property type="entry name" value="Cytochrome c"/>
    <property type="match status" value="1"/>
</dbReference>
<feature type="region of interest" description="Disordered" evidence="1">
    <location>
        <begin position="1"/>
        <end position="20"/>
    </location>
</feature>